<keyword evidence="3" id="KW-1185">Reference proteome</keyword>
<evidence type="ECO:0000313" key="2">
    <source>
        <dbReference type="EMBL" id="OCL06955.1"/>
    </source>
</evidence>
<dbReference type="SUPFAM" id="SSF56112">
    <property type="entry name" value="Protein kinase-like (PK-like)"/>
    <property type="match status" value="1"/>
</dbReference>
<protein>
    <recommendedName>
        <fullName evidence="1">Aminoglycoside phosphotransferase domain-containing protein</fullName>
    </recommendedName>
</protein>
<dbReference type="Proteomes" id="UP000250140">
    <property type="component" value="Unassembled WGS sequence"/>
</dbReference>
<evidence type="ECO:0000259" key="1">
    <source>
        <dbReference type="Pfam" id="PF01636"/>
    </source>
</evidence>
<proteinExistence type="predicted"/>
<reference evidence="2 3" key="1">
    <citation type="journal article" date="2016" name="Nat. Commun.">
        <title>Ectomycorrhizal ecology is imprinted in the genome of the dominant symbiotic fungus Cenococcum geophilum.</title>
        <authorList>
            <consortium name="DOE Joint Genome Institute"/>
            <person name="Peter M."/>
            <person name="Kohler A."/>
            <person name="Ohm R.A."/>
            <person name="Kuo A."/>
            <person name="Krutzmann J."/>
            <person name="Morin E."/>
            <person name="Arend M."/>
            <person name="Barry K.W."/>
            <person name="Binder M."/>
            <person name="Choi C."/>
            <person name="Clum A."/>
            <person name="Copeland A."/>
            <person name="Grisel N."/>
            <person name="Haridas S."/>
            <person name="Kipfer T."/>
            <person name="LaButti K."/>
            <person name="Lindquist E."/>
            <person name="Lipzen A."/>
            <person name="Maire R."/>
            <person name="Meier B."/>
            <person name="Mihaltcheva S."/>
            <person name="Molinier V."/>
            <person name="Murat C."/>
            <person name="Poggeler S."/>
            <person name="Quandt C.A."/>
            <person name="Sperisen C."/>
            <person name="Tritt A."/>
            <person name="Tisserant E."/>
            <person name="Crous P.W."/>
            <person name="Henrissat B."/>
            <person name="Nehls U."/>
            <person name="Egli S."/>
            <person name="Spatafora J.W."/>
            <person name="Grigoriev I.V."/>
            <person name="Martin F.M."/>
        </authorList>
    </citation>
    <scope>NUCLEOTIDE SEQUENCE [LARGE SCALE GENOMIC DNA]</scope>
    <source>
        <strain evidence="2 3">CBS 207.34</strain>
    </source>
</reference>
<dbReference type="InterPro" id="IPR011009">
    <property type="entry name" value="Kinase-like_dom_sf"/>
</dbReference>
<feature type="domain" description="Aminoglycoside phosphotransferase" evidence="1">
    <location>
        <begin position="81"/>
        <end position="335"/>
    </location>
</feature>
<name>A0A8E2EXY2_9PEZI</name>
<dbReference type="OrthoDB" id="2831558at2759"/>
<organism evidence="2 3">
    <name type="scientific">Glonium stellatum</name>
    <dbReference type="NCBI Taxonomy" id="574774"/>
    <lineage>
        <taxon>Eukaryota</taxon>
        <taxon>Fungi</taxon>
        <taxon>Dikarya</taxon>
        <taxon>Ascomycota</taxon>
        <taxon>Pezizomycotina</taxon>
        <taxon>Dothideomycetes</taxon>
        <taxon>Pleosporomycetidae</taxon>
        <taxon>Gloniales</taxon>
        <taxon>Gloniaceae</taxon>
        <taxon>Glonium</taxon>
    </lineage>
</organism>
<dbReference type="InterPro" id="IPR002575">
    <property type="entry name" value="Aminoglycoside_PTrfase"/>
</dbReference>
<dbReference type="Pfam" id="PF01636">
    <property type="entry name" value="APH"/>
    <property type="match status" value="1"/>
</dbReference>
<dbReference type="PANTHER" id="PTHR21310">
    <property type="entry name" value="AMINOGLYCOSIDE PHOSPHOTRANSFERASE-RELATED-RELATED"/>
    <property type="match status" value="1"/>
</dbReference>
<dbReference type="AlphaFoldDB" id="A0A8E2EXY2"/>
<dbReference type="EMBL" id="KV749955">
    <property type="protein sequence ID" value="OCL06955.1"/>
    <property type="molecule type" value="Genomic_DNA"/>
</dbReference>
<dbReference type="Gene3D" id="3.90.1200.10">
    <property type="match status" value="1"/>
</dbReference>
<accession>A0A8E2EXY2</accession>
<dbReference type="PANTHER" id="PTHR21310:SF15">
    <property type="entry name" value="AMINOGLYCOSIDE PHOSPHOTRANSFERASE DOMAIN-CONTAINING PROTEIN"/>
    <property type="match status" value="1"/>
</dbReference>
<evidence type="ECO:0000313" key="3">
    <source>
        <dbReference type="Proteomes" id="UP000250140"/>
    </source>
</evidence>
<sequence length="433" mass="48840">MTTNHNHIGYQARLDFIQSLLRREFSVETDAEVTPIQYEPEFPFRYNNFVYHITLCTPITVGQVRKDVAYQPGCVAVPNGTKELIVRLANPDAEGMHRETRVENEVAIISLAAAALKDFQPYVVPSVYAWGSAAAESSYGWTIQELMPGAPVDEAFPLMDLQQKKQIFAQMAKLLKALQEYQLPETIIAFGGVTFNENGRIVSAAMPTVGKGPWPSYEASFRGRIEEAFWKADANPYIQGWRSNGIRDRLDAFVERGLSAQFKLLETKQDKSIIHADFNPSNLLFDPSTYQITGLIDYDFSSILHPSYEFIRSFTGAGGQFRGWCGEEGGEQAALSEARLHGFPSPLPQSTEGGVNWELAKALEEELEKLDVKRPRTIKGIEKVADVDTVLRTILPWRLSNPDILRRQSEEVIIKCRRQNEEQLLKLLDYLGF</sequence>
<gene>
    <name evidence="2" type="ORF">AOQ84DRAFT_409907</name>
</gene>
<dbReference type="InterPro" id="IPR051678">
    <property type="entry name" value="AGP_Transferase"/>
</dbReference>